<dbReference type="PANTHER" id="PTHR48011">
    <property type="entry name" value="CCR4-NOT TRANSCRIPTIONAL COMPLEX SUBUNIT CAF120-RELATED"/>
    <property type="match status" value="1"/>
</dbReference>
<organism evidence="8 9">
    <name type="scientific">Senna tora</name>
    <dbReference type="NCBI Taxonomy" id="362788"/>
    <lineage>
        <taxon>Eukaryota</taxon>
        <taxon>Viridiplantae</taxon>
        <taxon>Streptophyta</taxon>
        <taxon>Embryophyta</taxon>
        <taxon>Tracheophyta</taxon>
        <taxon>Spermatophyta</taxon>
        <taxon>Magnoliopsida</taxon>
        <taxon>eudicotyledons</taxon>
        <taxon>Gunneridae</taxon>
        <taxon>Pentapetalae</taxon>
        <taxon>rosids</taxon>
        <taxon>fabids</taxon>
        <taxon>Fabales</taxon>
        <taxon>Fabaceae</taxon>
        <taxon>Caesalpinioideae</taxon>
        <taxon>Cassia clade</taxon>
        <taxon>Senna</taxon>
    </lineage>
</organism>
<dbReference type="InterPro" id="IPR000719">
    <property type="entry name" value="Prot_kinase_dom"/>
</dbReference>
<dbReference type="SMART" id="SM00220">
    <property type="entry name" value="S_TKc"/>
    <property type="match status" value="1"/>
</dbReference>
<feature type="binding site" evidence="5">
    <location>
        <position position="37"/>
    </location>
    <ligand>
        <name>ATP</name>
        <dbReference type="ChEBI" id="CHEBI:30616"/>
    </ligand>
</feature>
<dbReference type="PROSITE" id="PS50011">
    <property type="entry name" value="PROTEIN_KINASE_DOM"/>
    <property type="match status" value="1"/>
</dbReference>
<dbReference type="SUPFAM" id="SSF56112">
    <property type="entry name" value="Protein kinase-like (PK-like)"/>
    <property type="match status" value="1"/>
</dbReference>
<dbReference type="GO" id="GO:0007165">
    <property type="term" value="P:signal transduction"/>
    <property type="evidence" value="ECO:0007669"/>
    <property type="project" value="TreeGrafter"/>
</dbReference>
<proteinExistence type="inferred from homology"/>
<dbReference type="EMBL" id="JAAIUW010000011">
    <property type="protein sequence ID" value="KAF7809836.1"/>
    <property type="molecule type" value="Genomic_DNA"/>
</dbReference>
<evidence type="ECO:0000256" key="3">
    <source>
        <dbReference type="ARBA" id="ARBA00022777"/>
    </source>
</evidence>
<comment type="similarity">
    <text evidence="6">Belongs to the protein kinase superfamily.</text>
</comment>
<dbReference type="PANTHER" id="PTHR48011:SF18">
    <property type="entry name" value="MITOGEN-ACTIVATED PROTEIN KINASE KINASE KINASE 19-RELATED"/>
    <property type="match status" value="1"/>
</dbReference>
<protein>
    <submittedName>
        <fullName evidence="8">Mitogen-activated protein kinase kinase kinase 17</fullName>
    </submittedName>
</protein>
<keyword evidence="9" id="KW-1185">Reference proteome</keyword>
<keyword evidence="6" id="KW-0723">Serine/threonine-protein kinase</keyword>
<dbReference type="InterPro" id="IPR008271">
    <property type="entry name" value="Ser/Thr_kinase_AS"/>
</dbReference>
<keyword evidence="3 8" id="KW-0418">Kinase</keyword>
<sequence>MDWVRGHLIGRGSFAAVHLAIPTSASSSLISSPTAVKSAAISTSSSLKNEKHVLDCLGFCPHIVTCFGDGYSFENGAEYYNLFLEYAARGSLADYIKARGGGRLVEPDVRRYTASIVRGIRHIHARGFVHCDIKLQNVLLFENGDVKIADLGLARKTEECGKQSNGEKACEWRGTPLFMSPESVKDNVYESPADIWALGCAVVEMVTGKPAWKNNQNGSKSESNANNMCSLLLRIGLGEELPAIPEELSEEGKDFVRKCLVKDPTKRWTAEMLLKHPFIIGDDSVSSGEWTSPRSHFDFPDWVSCTPTAAASVPSSPESDEWREWKFEASSLCPARDRLRRLVTGERPDWWEWECGSWVGVR</sequence>
<comment type="caution">
    <text evidence="8">The sequence shown here is derived from an EMBL/GenBank/DDBJ whole genome shotgun (WGS) entry which is preliminary data.</text>
</comment>
<reference evidence="8" key="1">
    <citation type="submission" date="2020-09" db="EMBL/GenBank/DDBJ databases">
        <title>Genome-Enabled Discovery of Anthraquinone Biosynthesis in Senna tora.</title>
        <authorList>
            <person name="Kang S.-H."/>
            <person name="Pandey R.P."/>
            <person name="Lee C.-M."/>
            <person name="Sim J.-S."/>
            <person name="Jeong J.-T."/>
            <person name="Choi B.-S."/>
            <person name="Jung M."/>
            <person name="Ginzburg D."/>
            <person name="Zhao K."/>
            <person name="Won S.Y."/>
            <person name="Oh T.-J."/>
            <person name="Yu Y."/>
            <person name="Kim N.-H."/>
            <person name="Lee O.R."/>
            <person name="Lee T.-H."/>
            <person name="Bashyal P."/>
            <person name="Kim T.-S."/>
            <person name="Lee W.-H."/>
            <person name="Kawkins C."/>
            <person name="Kim C.-K."/>
            <person name="Kim J.S."/>
            <person name="Ahn B.O."/>
            <person name="Rhee S.Y."/>
            <person name="Sohng J.K."/>
        </authorList>
    </citation>
    <scope>NUCLEOTIDE SEQUENCE</scope>
    <source>
        <tissue evidence="8">Leaf</tissue>
    </source>
</reference>
<evidence type="ECO:0000256" key="2">
    <source>
        <dbReference type="ARBA" id="ARBA00022741"/>
    </source>
</evidence>
<dbReference type="GO" id="GO:0004674">
    <property type="term" value="F:protein serine/threonine kinase activity"/>
    <property type="evidence" value="ECO:0007669"/>
    <property type="project" value="UniProtKB-KW"/>
</dbReference>
<gene>
    <name evidence="8" type="ORF">G2W53_036579</name>
</gene>
<dbReference type="InterPro" id="IPR011009">
    <property type="entry name" value="Kinase-like_dom_sf"/>
</dbReference>
<dbReference type="PROSITE" id="PS00107">
    <property type="entry name" value="PROTEIN_KINASE_ATP"/>
    <property type="match status" value="1"/>
</dbReference>
<feature type="domain" description="Protein kinase" evidence="7">
    <location>
        <begin position="3"/>
        <end position="279"/>
    </location>
</feature>
<dbReference type="InterPro" id="IPR017441">
    <property type="entry name" value="Protein_kinase_ATP_BS"/>
</dbReference>
<evidence type="ECO:0000256" key="6">
    <source>
        <dbReference type="RuleBase" id="RU000304"/>
    </source>
</evidence>
<dbReference type="OrthoDB" id="8693905at2759"/>
<evidence type="ECO:0000256" key="1">
    <source>
        <dbReference type="ARBA" id="ARBA00022679"/>
    </source>
</evidence>
<name>A0A834SVF1_9FABA</name>
<dbReference type="AlphaFoldDB" id="A0A834SVF1"/>
<keyword evidence="2 5" id="KW-0547">Nucleotide-binding</keyword>
<dbReference type="GO" id="GO:0005524">
    <property type="term" value="F:ATP binding"/>
    <property type="evidence" value="ECO:0007669"/>
    <property type="project" value="UniProtKB-UniRule"/>
</dbReference>
<dbReference type="CDD" id="cd06606">
    <property type="entry name" value="STKc_MAPKKK"/>
    <property type="match status" value="1"/>
</dbReference>
<keyword evidence="4 5" id="KW-0067">ATP-binding</keyword>
<dbReference type="Gene3D" id="1.10.510.10">
    <property type="entry name" value="Transferase(Phosphotransferase) domain 1"/>
    <property type="match status" value="1"/>
</dbReference>
<evidence type="ECO:0000256" key="4">
    <source>
        <dbReference type="ARBA" id="ARBA00022840"/>
    </source>
</evidence>
<keyword evidence="1" id="KW-0808">Transferase</keyword>
<accession>A0A834SVF1</accession>
<evidence type="ECO:0000313" key="8">
    <source>
        <dbReference type="EMBL" id="KAF7809836.1"/>
    </source>
</evidence>
<evidence type="ECO:0000256" key="5">
    <source>
        <dbReference type="PROSITE-ProRule" id="PRU10141"/>
    </source>
</evidence>
<evidence type="ECO:0000313" key="9">
    <source>
        <dbReference type="Proteomes" id="UP000634136"/>
    </source>
</evidence>
<evidence type="ECO:0000259" key="7">
    <source>
        <dbReference type="PROSITE" id="PS50011"/>
    </source>
</evidence>
<dbReference type="Pfam" id="PF00069">
    <property type="entry name" value="Pkinase"/>
    <property type="match status" value="1"/>
</dbReference>
<dbReference type="InterPro" id="IPR052751">
    <property type="entry name" value="Plant_MAPKKK"/>
</dbReference>
<dbReference type="Proteomes" id="UP000634136">
    <property type="component" value="Unassembled WGS sequence"/>
</dbReference>
<dbReference type="PROSITE" id="PS00108">
    <property type="entry name" value="PROTEIN_KINASE_ST"/>
    <property type="match status" value="1"/>
</dbReference>